<keyword evidence="2" id="KW-1185">Reference proteome</keyword>
<dbReference type="EMBL" id="JBFDAA010000002">
    <property type="protein sequence ID" value="KAL1139336.1"/>
    <property type="molecule type" value="Genomic_DNA"/>
</dbReference>
<protein>
    <submittedName>
        <fullName evidence="1">Uncharacterized protein</fullName>
    </submittedName>
</protein>
<evidence type="ECO:0000313" key="1">
    <source>
        <dbReference type="EMBL" id="KAL1139336.1"/>
    </source>
</evidence>
<name>A0ABD0YTQ1_9HEMI</name>
<organism evidence="1 2">
    <name type="scientific">Ranatra chinensis</name>
    <dbReference type="NCBI Taxonomy" id="642074"/>
    <lineage>
        <taxon>Eukaryota</taxon>
        <taxon>Metazoa</taxon>
        <taxon>Ecdysozoa</taxon>
        <taxon>Arthropoda</taxon>
        <taxon>Hexapoda</taxon>
        <taxon>Insecta</taxon>
        <taxon>Pterygota</taxon>
        <taxon>Neoptera</taxon>
        <taxon>Paraneoptera</taxon>
        <taxon>Hemiptera</taxon>
        <taxon>Heteroptera</taxon>
        <taxon>Panheteroptera</taxon>
        <taxon>Nepomorpha</taxon>
        <taxon>Nepidae</taxon>
        <taxon>Ranatrinae</taxon>
        <taxon>Ranatra</taxon>
    </lineage>
</organism>
<reference evidence="1 2" key="1">
    <citation type="submission" date="2024-07" db="EMBL/GenBank/DDBJ databases">
        <title>Chromosome-level genome assembly of the water stick insect Ranatra chinensis (Heteroptera: Nepidae).</title>
        <authorList>
            <person name="Liu X."/>
        </authorList>
    </citation>
    <scope>NUCLEOTIDE SEQUENCE [LARGE SCALE GENOMIC DNA]</scope>
    <source>
        <strain evidence="1">Cailab_2021Rc</strain>
        <tissue evidence="1">Muscle</tissue>
    </source>
</reference>
<gene>
    <name evidence="1" type="ORF">AAG570_006322</name>
</gene>
<proteinExistence type="predicted"/>
<comment type="caution">
    <text evidence="1">The sequence shown here is derived from an EMBL/GenBank/DDBJ whole genome shotgun (WGS) entry which is preliminary data.</text>
</comment>
<dbReference type="Proteomes" id="UP001558652">
    <property type="component" value="Unassembled WGS sequence"/>
</dbReference>
<dbReference type="AlphaFoldDB" id="A0ABD0YTQ1"/>
<sequence>MASKRRNMFYQNKKQETTELNRFRPIAIFSGAALWRHYLVGDQMGALLATSEWLRNEGWKSDRVPQAGRVNGVAYGGLGQARSPSRTTLKRRDTWIGHFIRQEGFVKTLLGGAVKGRYATKIMEDMGCPSFLALKRFAEVRKG</sequence>
<evidence type="ECO:0000313" key="2">
    <source>
        <dbReference type="Proteomes" id="UP001558652"/>
    </source>
</evidence>
<accession>A0ABD0YTQ1</accession>